<evidence type="ECO:0000313" key="3">
    <source>
        <dbReference type="Proteomes" id="UP000305836"/>
    </source>
</evidence>
<keyword evidence="3" id="KW-1185">Reference proteome</keyword>
<gene>
    <name evidence="2" type="ORF">FDA38_40810</name>
</gene>
<evidence type="ECO:0000313" key="2">
    <source>
        <dbReference type="EMBL" id="TKK73748.1"/>
    </source>
</evidence>
<dbReference type="AlphaFoldDB" id="A0A4U3LE34"/>
<reference evidence="2 3" key="1">
    <citation type="submission" date="2019-04" db="EMBL/GenBank/DDBJ databases">
        <title>Kribbella sp. NEAU-THZ 27 nov., a novel actinomycete isolated from soil.</title>
        <authorList>
            <person name="Duan L."/>
        </authorList>
    </citation>
    <scope>NUCLEOTIDE SEQUENCE [LARGE SCALE GENOMIC DNA]</scope>
    <source>
        <strain evidence="3">NEAU-THZ27</strain>
    </source>
</reference>
<accession>A0A4U3LE34</accession>
<dbReference type="InterPro" id="IPR004360">
    <property type="entry name" value="Glyas_Fos-R_dOase_dom"/>
</dbReference>
<dbReference type="OrthoDB" id="4265398at2"/>
<dbReference type="PANTHER" id="PTHR36503:SF2">
    <property type="entry name" value="BLR2408 PROTEIN"/>
    <property type="match status" value="1"/>
</dbReference>
<sequence length="129" mass="13999">MSLPIEDRPRSYAFYQEALGLTPVGEPDEDGIPEPLQFTLADGVRLMLIPTGGFGWVLGDQPAAPRGQSECILTVSVDTEEAVDALAAQAVKAGATMVTEAVRQPWAYMATFTDPDGHLWMVEAHWELP</sequence>
<evidence type="ECO:0000259" key="1">
    <source>
        <dbReference type="PROSITE" id="PS51819"/>
    </source>
</evidence>
<proteinExistence type="predicted"/>
<dbReference type="Pfam" id="PF00903">
    <property type="entry name" value="Glyoxalase"/>
    <property type="match status" value="1"/>
</dbReference>
<dbReference type="SUPFAM" id="SSF54593">
    <property type="entry name" value="Glyoxalase/Bleomycin resistance protein/Dihydroxybiphenyl dioxygenase"/>
    <property type="match status" value="1"/>
</dbReference>
<feature type="domain" description="VOC" evidence="1">
    <location>
        <begin position="1"/>
        <end position="125"/>
    </location>
</feature>
<name>A0A4U3LE34_9ACTN</name>
<dbReference type="EMBL" id="SZPZ01000007">
    <property type="protein sequence ID" value="TKK73748.1"/>
    <property type="molecule type" value="Genomic_DNA"/>
</dbReference>
<dbReference type="PANTHER" id="PTHR36503">
    <property type="entry name" value="BLR2520 PROTEIN"/>
    <property type="match status" value="1"/>
</dbReference>
<organism evidence="2 3">
    <name type="scientific">Kribbella jiaozuonensis</name>
    <dbReference type="NCBI Taxonomy" id="2575441"/>
    <lineage>
        <taxon>Bacteria</taxon>
        <taxon>Bacillati</taxon>
        <taxon>Actinomycetota</taxon>
        <taxon>Actinomycetes</taxon>
        <taxon>Propionibacteriales</taxon>
        <taxon>Kribbellaceae</taxon>
        <taxon>Kribbella</taxon>
    </lineage>
</organism>
<dbReference type="InterPro" id="IPR029068">
    <property type="entry name" value="Glyas_Bleomycin-R_OHBP_Dase"/>
</dbReference>
<dbReference type="InterPro" id="IPR037523">
    <property type="entry name" value="VOC_core"/>
</dbReference>
<dbReference type="Proteomes" id="UP000305836">
    <property type="component" value="Unassembled WGS sequence"/>
</dbReference>
<comment type="caution">
    <text evidence="2">The sequence shown here is derived from an EMBL/GenBank/DDBJ whole genome shotgun (WGS) entry which is preliminary data.</text>
</comment>
<protein>
    <submittedName>
        <fullName evidence="2">VOC family protein</fullName>
    </submittedName>
</protein>
<dbReference type="Gene3D" id="3.10.180.10">
    <property type="entry name" value="2,3-Dihydroxybiphenyl 1,2-Dioxygenase, domain 1"/>
    <property type="match status" value="1"/>
</dbReference>
<dbReference type="PROSITE" id="PS51819">
    <property type="entry name" value="VOC"/>
    <property type="match status" value="1"/>
</dbReference>